<accession>A0ABU8H3D7</accession>
<gene>
    <name evidence="3" type="ORF">V8201_10365</name>
</gene>
<comment type="caution">
    <text evidence="3">The sequence shown here is derived from an EMBL/GenBank/DDBJ whole genome shotgun (WGS) entry which is preliminary data.</text>
</comment>
<keyword evidence="4" id="KW-1185">Reference proteome</keyword>
<dbReference type="PRINTS" id="PR00080">
    <property type="entry name" value="SDRFAMILY"/>
</dbReference>
<reference evidence="3 4" key="1">
    <citation type="journal article" date="2013" name="Int. J. Syst. Evol. Microbiol.">
        <title>Sphingomonas kyungheensis sp. nov., a bacterium with ginsenoside-converting activity isolated from soil of a ginseng field.</title>
        <authorList>
            <person name="Son H.M."/>
            <person name="Yang J.E."/>
            <person name="Park Y."/>
            <person name="Han C.K."/>
            <person name="Kim S.G."/>
            <person name="Kook M."/>
            <person name="Yi T.H."/>
        </authorList>
    </citation>
    <scope>NUCLEOTIDE SEQUENCE [LARGE SCALE GENOMIC DNA]</scope>
    <source>
        <strain evidence="3 4">LMG 26582</strain>
    </source>
</reference>
<dbReference type="RefSeq" id="WP_336545220.1">
    <property type="nucleotide sequence ID" value="NZ_JBBBDM010000003.1"/>
</dbReference>
<dbReference type="Proteomes" id="UP001367771">
    <property type="component" value="Unassembled WGS sequence"/>
</dbReference>
<dbReference type="SUPFAM" id="SSF51735">
    <property type="entry name" value="NAD(P)-binding Rossmann-fold domains"/>
    <property type="match status" value="1"/>
</dbReference>
<evidence type="ECO:0000256" key="2">
    <source>
        <dbReference type="ARBA" id="ARBA00023002"/>
    </source>
</evidence>
<dbReference type="PRINTS" id="PR00081">
    <property type="entry name" value="GDHRDH"/>
</dbReference>
<dbReference type="CDD" id="cd05233">
    <property type="entry name" value="SDR_c"/>
    <property type="match status" value="1"/>
</dbReference>
<name>A0ABU8H3D7_9SPHN</name>
<proteinExistence type="inferred from homology"/>
<evidence type="ECO:0000256" key="1">
    <source>
        <dbReference type="ARBA" id="ARBA00006484"/>
    </source>
</evidence>
<evidence type="ECO:0000313" key="4">
    <source>
        <dbReference type="Proteomes" id="UP001367771"/>
    </source>
</evidence>
<dbReference type="EC" id="1.-.-.-" evidence="3"/>
<keyword evidence="2 3" id="KW-0560">Oxidoreductase</keyword>
<evidence type="ECO:0000313" key="3">
    <source>
        <dbReference type="EMBL" id="MEI5687478.1"/>
    </source>
</evidence>
<dbReference type="GO" id="GO:0016491">
    <property type="term" value="F:oxidoreductase activity"/>
    <property type="evidence" value="ECO:0007669"/>
    <property type="project" value="UniProtKB-KW"/>
</dbReference>
<dbReference type="InterPro" id="IPR036291">
    <property type="entry name" value="NAD(P)-bd_dom_sf"/>
</dbReference>
<dbReference type="PANTHER" id="PTHR43639:SF1">
    <property type="entry name" value="SHORT-CHAIN DEHYDROGENASE_REDUCTASE FAMILY PROTEIN"/>
    <property type="match status" value="1"/>
</dbReference>
<dbReference type="Pfam" id="PF13561">
    <property type="entry name" value="adh_short_C2"/>
    <property type="match status" value="1"/>
</dbReference>
<dbReference type="EMBL" id="JBBBDM010000003">
    <property type="protein sequence ID" value="MEI5687478.1"/>
    <property type="molecule type" value="Genomic_DNA"/>
</dbReference>
<organism evidence="3 4">
    <name type="scientific">Sphingomonas kyungheensis</name>
    <dbReference type="NCBI Taxonomy" id="1069987"/>
    <lineage>
        <taxon>Bacteria</taxon>
        <taxon>Pseudomonadati</taxon>
        <taxon>Pseudomonadota</taxon>
        <taxon>Alphaproteobacteria</taxon>
        <taxon>Sphingomonadales</taxon>
        <taxon>Sphingomonadaceae</taxon>
        <taxon>Sphingomonas</taxon>
    </lineage>
</organism>
<dbReference type="Gene3D" id="3.40.50.720">
    <property type="entry name" value="NAD(P)-binding Rossmann-like Domain"/>
    <property type="match status" value="1"/>
</dbReference>
<comment type="similarity">
    <text evidence="1">Belongs to the short-chain dehydrogenases/reductases (SDR) family.</text>
</comment>
<protein>
    <submittedName>
        <fullName evidence="3">SDR family oxidoreductase</fullName>
        <ecNumber evidence="3">1.-.-.-</ecNumber>
    </submittedName>
</protein>
<dbReference type="PANTHER" id="PTHR43639">
    <property type="entry name" value="OXIDOREDUCTASE, SHORT-CHAIN DEHYDROGENASE/REDUCTASE FAMILY (AFU_ORTHOLOGUE AFUA_5G02870)"/>
    <property type="match status" value="1"/>
</dbReference>
<sequence length="264" mass="28384">MTLTTETTLTTTDARAVYPSLRGKRVIISGGGSGIGAGLVEAFVRQGARVAFVDVAVADSEALVARLGDAAYPPLFRRLDLTDLSALATVFAELQDELGGVDVLVNNAANDDRHTVADVTPAYWDERMNVNLRHQFFAAQAVIPAMKAAGGGSIINFGSISWHLGLEDLVLYQTAKAAIEGLTRSLARDLGRDNIRVNAVVPGNVKTPRQEKWYTPEGEAEIVAAQCLDGRIEPADIAALVLFLASDDARMCTAHNYWMDAGWR</sequence>
<dbReference type="InterPro" id="IPR002347">
    <property type="entry name" value="SDR_fam"/>
</dbReference>